<dbReference type="Gene3D" id="6.10.250.2430">
    <property type="match status" value="1"/>
</dbReference>
<feature type="compositionally biased region" description="Polar residues" evidence="7">
    <location>
        <begin position="213"/>
        <end position="222"/>
    </location>
</feature>
<reference evidence="9" key="1">
    <citation type="submission" date="2016-11" db="UniProtKB">
        <authorList>
            <consortium name="WormBaseParasite"/>
        </authorList>
    </citation>
    <scope>IDENTIFICATION</scope>
</reference>
<sequence length="298" mass="33680">MNYTISTFNGYQQSQHLHNQTGWVTKLRLLNLHISRRADQSPFILPSFLCGPVAPQLLDNSRTLSVPMLSNSTSDEVKVILPIQSKLELSVVDSIQPKEDYPTSAHQAQPPAPIQQVVRVNSKQYYRILRRREMRQKQEKEGRLPTKRQKYMNESRHLLVVIQKEGSGGRFVENEPQELSTISSTVKQEKCHQPKSFLTGRITPTAASSLTLAVEHSQQPKQKLSDDSMHSTSSSSRSNHLIEQAHQEQPGYANHTVSTFDVARHPENQNHQTGMDGPMGEQKIGDDAINMEDEGPRE</sequence>
<evidence type="ECO:0000256" key="7">
    <source>
        <dbReference type="SAM" id="MobiDB-lite"/>
    </source>
</evidence>
<keyword evidence="4 6" id="KW-0804">Transcription</keyword>
<dbReference type="InterPro" id="IPR001289">
    <property type="entry name" value="NFYA"/>
</dbReference>
<dbReference type="PROSITE" id="PS51152">
    <property type="entry name" value="NFYA_HAP2_2"/>
    <property type="match status" value="1"/>
</dbReference>
<evidence type="ECO:0000256" key="2">
    <source>
        <dbReference type="ARBA" id="ARBA00023015"/>
    </source>
</evidence>
<dbReference type="Pfam" id="PF02045">
    <property type="entry name" value="CBFB_NFYA"/>
    <property type="match status" value="1"/>
</dbReference>
<keyword evidence="8" id="KW-1185">Reference proteome</keyword>
<accession>A0A1I7T0D8</accession>
<dbReference type="AlphaFoldDB" id="A0A1I7T0D8"/>
<dbReference type="PANTHER" id="PTHR12632">
    <property type="entry name" value="TRANSCRIPTION FACTOR NF-Y ALPHA-RELATED"/>
    <property type="match status" value="1"/>
</dbReference>
<comment type="subcellular location">
    <subcellularLocation>
        <location evidence="1 6">Nucleus</location>
    </subcellularLocation>
</comment>
<dbReference type="Proteomes" id="UP000095282">
    <property type="component" value="Unplaced"/>
</dbReference>
<evidence type="ECO:0000256" key="4">
    <source>
        <dbReference type="ARBA" id="ARBA00023163"/>
    </source>
</evidence>
<proteinExistence type="inferred from homology"/>
<protein>
    <recommendedName>
        <fullName evidence="6">Nuclear transcription factor Y subunit</fullName>
    </recommendedName>
</protein>
<dbReference type="GO" id="GO:0003677">
    <property type="term" value="F:DNA binding"/>
    <property type="evidence" value="ECO:0007669"/>
    <property type="project" value="UniProtKB-KW"/>
</dbReference>
<evidence type="ECO:0000313" key="9">
    <source>
        <dbReference type="WBParaSite" id="Csp11.Scaffold442.g1206.t1"/>
    </source>
</evidence>
<dbReference type="STRING" id="1561998.A0A1I7T0D8"/>
<feature type="compositionally biased region" description="Acidic residues" evidence="7">
    <location>
        <begin position="289"/>
        <end position="298"/>
    </location>
</feature>
<evidence type="ECO:0000313" key="8">
    <source>
        <dbReference type="Proteomes" id="UP000095282"/>
    </source>
</evidence>
<evidence type="ECO:0000256" key="6">
    <source>
        <dbReference type="RuleBase" id="RU367155"/>
    </source>
</evidence>
<evidence type="ECO:0000256" key="1">
    <source>
        <dbReference type="ARBA" id="ARBA00004123"/>
    </source>
</evidence>
<keyword evidence="2 6" id="KW-0805">Transcription regulation</keyword>
<keyword evidence="3 6" id="KW-0238">DNA-binding</keyword>
<comment type="function">
    <text evidence="6">Component of the sequence-specific heterotrimeric transcription factor (NF-Y) which specifically recognizes a 5'-CCAAT-3' box motif found in the promoters of its target genes.</text>
</comment>
<dbReference type="PRINTS" id="PR00616">
    <property type="entry name" value="CCAATSUBUNTB"/>
</dbReference>
<name>A0A1I7T0D8_9PELO</name>
<keyword evidence="5 6" id="KW-0539">Nucleus</keyword>
<dbReference type="SMART" id="SM00521">
    <property type="entry name" value="CBF"/>
    <property type="match status" value="1"/>
</dbReference>
<feature type="region of interest" description="Disordered" evidence="7">
    <location>
        <begin position="213"/>
        <end position="298"/>
    </location>
</feature>
<dbReference type="WBParaSite" id="Csp11.Scaffold442.g1206.t1">
    <property type="protein sequence ID" value="Csp11.Scaffold442.g1206.t1"/>
    <property type="gene ID" value="Csp11.Scaffold442.g1206"/>
</dbReference>
<dbReference type="GO" id="GO:0005634">
    <property type="term" value="C:nucleus"/>
    <property type="evidence" value="ECO:0007669"/>
    <property type="project" value="UniProtKB-SubCell"/>
</dbReference>
<comment type="subunit">
    <text evidence="6">Heterotrimer.</text>
</comment>
<dbReference type="eggNOG" id="KOG1561">
    <property type="taxonomic scope" value="Eukaryota"/>
</dbReference>
<evidence type="ECO:0000256" key="3">
    <source>
        <dbReference type="ARBA" id="ARBA00023125"/>
    </source>
</evidence>
<comment type="similarity">
    <text evidence="6">Belongs to the NFYA/HAP2 subunit family.</text>
</comment>
<evidence type="ECO:0000256" key="5">
    <source>
        <dbReference type="ARBA" id="ARBA00023242"/>
    </source>
</evidence>
<dbReference type="GO" id="GO:0003700">
    <property type="term" value="F:DNA-binding transcription factor activity"/>
    <property type="evidence" value="ECO:0007669"/>
    <property type="project" value="UniProtKB-UniRule"/>
</dbReference>
<organism evidence="8 9">
    <name type="scientific">Caenorhabditis tropicalis</name>
    <dbReference type="NCBI Taxonomy" id="1561998"/>
    <lineage>
        <taxon>Eukaryota</taxon>
        <taxon>Metazoa</taxon>
        <taxon>Ecdysozoa</taxon>
        <taxon>Nematoda</taxon>
        <taxon>Chromadorea</taxon>
        <taxon>Rhabditida</taxon>
        <taxon>Rhabditina</taxon>
        <taxon>Rhabditomorpha</taxon>
        <taxon>Rhabditoidea</taxon>
        <taxon>Rhabditidae</taxon>
        <taxon>Peloderinae</taxon>
        <taxon>Caenorhabditis</taxon>
    </lineage>
</organism>